<evidence type="ECO:0000259" key="1">
    <source>
        <dbReference type="Pfam" id="PF13456"/>
    </source>
</evidence>
<evidence type="ECO:0000313" key="2">
    <source>
        <dbReference type="EMBL" id="EEF37997.1"/>
    </source>
</evidence>
<dbReference type="GO" id="GO:0004523">
    <property type="term" value="F:RNA-DNA hybrid ribonuclease activity"/>
    <property type="evidence" value="ECO:0007669"/>
    <property type="project" value="InterPro"/>
</dbReference>
<dbReference type="InParanoid" id="B9SEG7"/>
<evidence type="ECO:0000313" key="3">
    <source>
        <dbReference type="Proteomes" id="UP000008311"/>
    </source>
</evidence>
<name>B9SEG7_RICCO</name>
<dbReference type="EMBL" id="EQ973936">
    <property type="protein sequence ID" value="EEF37997.1"/>
    <property type="molecule type" value="Genomic_DNA"/>
</dbReference>
<keyword evidence="3" id="KW-1185">Reference proteome</keyword>
<feature type="domain" description="RNase H type-1" evidence="1">
    <location>
        <begin position="3"/>
        <end position="75"/>
    </location>
</feature>
<protein>
    <recommendedName>
        <fullName evidence="1">RNase H type-1 domain-containing protein</fullName>
    </recommendedName>
</protein>
<dbReference type="Proteomes" id="UP000008311">
    <property type="component" value="Unassembled WGS sequence"/>
</dbReference>
<dbReference type="InterPro" id="IPR002156">
    <property type="entry name" value="RNaseH_domain"/>
</dbReference>
<dbReference type="Pfam" id="PF13456">
    <property type="entry name" value="RVT_3"/>
    <property type="match status" value="1"/>
</dbReference>
<organism evidence="2 3">
    <name type="scientific">Ricinus communis</name>
    <name type="common">Castor bean</name>
    <dbReference type="NCBI Taxonomy" id="3988"/>
    <lineage>
        <taxon>Eukaryota</taxon>
        <taxon>Viridiplantae</taxon>
        <taxon>Streptophyta</taxon>
        <taxon>Embryophyta</taxon>
        <taxon>Tracheophyta</taxon>
        <taxon>Spermatophyta</taxon>
        <taxon>Magnoliopsida</taxon>
        <taxon>eudicotyledons</taxon>
        <taxon>Gunneridae</taxon>
        <taxon>Pentapetalae</taxon>
        <taxon>rosids</taxon>
        <taxon>fabids</taxon>
        <taxon>Malpighiales</taxon>
        <taxon>Euphorbiaceae</taxon>
        <taxon>Acalyphoideae</taxon>
        <taxon>Acalypheae</taxon>
        <taxon>Ricinus</taxon>
    </lineage>
</organism>
<reference evidence="3" key="1">
    <citation type="journal article" date="2010" name="Nat. Biotechnol.">
        <title>Draft genome sequence of the oilseed species Ricinus communis.</title>
        <authorList>
            <person name="Chan A.P."/>
            <person name="Crabtree J."/>
            <person name="Zhao Q."/>
            <person name="Lorenzi H."/>
            <person name="Orvis J."/>
            <person name="Puiu D."/>
            <person name="Melake-Berhan A."/>
            <person name="Jones K.M."/>
            <person name="Redman J."/>
            <person name="Chen G."/>
            <person name="Cahoon E.B."/>
            <person name="Gedil M."/>
            <person name="Stanke M."/>
            <person name="Haas B.J."/>
            <person name="Wortman J.R."/>
            <person name="Fraser-Liggett C.M."/>
            <person name="Ravel J."/>
            <person name="Rabinowicz P.D."/>
        </authorList>
    </citation>
    <scope>NUCLEOTIDE SEQUENCE [LARGE SCALE GENOMIC DNA]</scope>
    <source>
        <strain evidence="3">cv. Hale</strain>
    </source>
</reference>
<accession>B9SEG7</accession>
<sequence length="80" mass="8820">MAWKEGENFAWGAIVFCNEKSLIMDGHSFIFRTGMTVVGEAYVLREAILLALNIGARKVMFKTDTKGVVNALYKGSGDCK</sequence>
<gene>
    <name evidence="2" type="ORF">RCOM_0704480</name>
</gene>
<proteinExistence type="predicted"/>
<dbReference type="AlphaFoldDB" id="B9SEG7"/>
<dbReference type="GO" id="GO:0003676">
    <property type="term" value="F:nucleic acid binding"/>
    <property type="evidence" value="ECO:0007669"/>
    <property type="project" value="InterPro"/>
</dbReference>